<proteinExistence type="inferred from homology"/>
<dbReference type="Proteomes" id="UP000195489">
    <property type="component" value="Chromosome 10"/>
</dbReference>
<reference evidence="8" key="2">
    <citation type="submission" date="2014-05" db="EMBL/GenBank/DDBJ databases">
        <authorList>
            <person name="Aslett M.A."/>
            <person name="De Silva N."/>
        </authorList>
    </citation>
    <scope>NUCLEOTIDE SEQUENCE</scope>
    <source>
        <strain evidence="8">AS</strain>
    </source>
</reference>
<keyword evidence="3 6" id="KW-0812">Transmembrane</keyword>
<evidence type="ECO:0000256" key="3">
    <source>
        <dbReference type="ARBA" id="ARBA00022692"/>
    </source>
</evidence>
<evidence type="ECO:0000313" key="7">
    <source>
        <dbReference type="EMBL" id="SCM03524.1"/>
    </source>
</evidence>
<reference evidence="8 9" key="1">
    <citation type="journal article" date="2014" name="BMC Biol.">
        <title>A comprehensive evaluation of rodent malaria parasite genomes and gene expression.</title>
        <authorList>
            <person name="Otto T.D."/>
            <person name="Bohme U."/>
            <person name="Jackson A.P."/>
            <person name="Hunt M."/>
            <person name="Franke-Fayard B."/>
            <person name="Hoeijmakers W.A."/>
            <person name="Religa A.A."/>
            <person name="Robertson L."/>
            <person name="Sanders M."/>
            <person name="Ogun S.A."/>
            <person name="Cunningham D."/>
            <person name="Erhart A."/>
            <person name="Billker O."/>
            <person name="Khan S.M."/>
            <person name="Stunnenberg H.G."/>
            <person name="Langhorne J."/>
            <person name="Holder A.A."/>
            <person name="Waters A.P."/>
            <person name="Newbold C.I."/>
            <person name="Pain A."/>
            <person name="Berriman M."/>
            <person name="Janse C.J."/>
        </authorList>
    </citation>
    <scope>NUCLEOTIDE SEQUENCE [LARGE SCALE GENOMIC DNA]</scope>
    <source>
        <strain evidence="8 9">AS</strain>
    </source>
</reference>
<dbReference type="PANTHER" id="PTHR12703">
    <property type="entry name" value="TRANSMEMBRANE PROTEIN 33"/>
    <property type="match status" value="1"/>
</dbReference>
<reference evidence="8" key="3">
    <citation type="submission" date="2019-05" db="EMBL/GenBank/DDBJ databases">
        <authorList>
            <consortium name="Pathogen Informatics"/>
        </authorList>
    </citation>
    <scope>NUCLEOTIDE SEQUENCE</scope>
    <source>
        <strain evidence="8">AS</strain>
        <strain evidence="7 10">CB</strain>
    </source>
</reference>
<evidence type="ECO:0000256" key="6">
    <source>
        <dbReference type="SAM" id="Phobius"/>
    </source>
</evidence>
<dbReference type="GO" id="GO:0071786">
    <property type="term" value="P:endoplasmic reticulum tubular network organization"/>
    <property type="evidence" value="ECO:0007669"/>
    <property type="project" value="TreeGrafter"/>
</dbReference>
<dbReference type="Pfam" id="PF03661">
    <property type="entry name" value="TMEM33_Pom33"/>
    <property type="match status" value="1"/>
</dbReference>
<feature type="transmembrane region" description="Helical" evidence="6">
    <location>
        <begin position="160"/>
        <end position="192"/>
    </location>
</feature>
<dbReference type="GO" id="GO:0005783">
    <property type="term" value="C:endoplasmic reticulum"/>
    <property type="evidence" value="ECO:0007669"/>
    <property type="project" value="TreeGrafter"/>
</dbReference>
<comment type="similarity">
    <text evidence="2">Belongs to the PER33/POM33 family.</text>
</comment>
<dbReference type="KEGG" id="pcb:PCHAS_1004200"/>
<evidence type="ECO:0000256" key="4">
    <source>
        <dbReference type="ARBA" id="ARBA00022989"/>
    </source>
</evidence>
<evidence type="ECO:0000313" key="9">
    <source>
        <dbReference type="Proteomes" id="UP000071118"/>
    </source>
</evidence>
<comment type="subcellular location">
    <subcellularLocation>
        <location evidence="1">Membrane</location>
        <topology evidence="1">Multi-pass membrane protein</topology>
    </subcellularLocation>
</comment>
<gene>
    <name evidence="8" type="ORF">PCHAS_1004200</name>
    <name evidence="7" type="ORF">PCHCB_000222500</name>
</gene>
<dbReference type="PANTHER" id="PTHR12703:SF4">
    <property type="entry name" value="TRANSMEMBRANE PROTEIN 33"/>
    <property type="match status" value="1"/>
</dbReference>
<feature type="transmembrane region" description="Helical" evidence="6">
    <location>
        <begin position="93"/>
        <end position="114"/>
    </location>
</feature>
<dbReference type="VEuPathDB" id="PlasmoDB:PCHAS_1004200"/>
<evidence type="ECO:0000256" key="1">
    <source>
        <dbReference type="ARBA" id="ARBA00004141"/>
    </source>
</evidence>
<protein>
    <submittedName>
        <fullName evidence="8">TMEM33 domain-containing protein, putative</fullName>
    </submittedName>
</protein>
<dbReference type="OrthoDB" id="306953at2759"/>
<feature type="transmembrane region" description="Helical" evidence="6">
    <location>
        <begin position="120"/>
        <end position="140"/>
    </location>
</feature>
<dbReference type="Proteomes" id="UP000071118">
    <property type="component" value="Chromosome 10"/>
</dbReference>
<keyword evidence="5 6" id="KW-0472">Membrane</keyword>
<sequence length="314" mass="37965">MKNLTDAEQKYLNHDWVNDKNWKLYLSNLYPSPSIHNIEKYKKKYFQKNIDRNFDINTKFQDNTKENTQQSTNYYPNTNNYNYYDEKSSLMTLLYFSYLLCTSLFYFMLLALNIGLYKKIGTYISLSYLFAFIALLYLDYKTQKQNFSMVQFFSSEKGQYLSYSFILFFVKDAVLIFLPVFLTILINTYLIYKQVKSSLPPEIQRNYYINKLVGYLDQSILNIYTMRASIEIYNLVFIFICLFLNRTSILNLFMYLHFFKLKYNSSDSYFHACYTKNGEIIRQFLSHPMVPRSFLNIFDKISHYFTTYLTYRRR</sequence>
<dbReference type="AlphaFoldDB" id="A0A077YEC4"/>
<evidence type="ECO:0000313" key="8">
    <source>
        <dbReference type="EMBL" id="VTZ66378.1"/>
    </source>
</evidence>
<keyword evidence="4 6" id="KW-1133">Transmembrane helix</keyword>
<accession>A0A077YEC4</accession>
<organism evidence="8 9">
    <name type="scientific">Plasmodium chabaudi chabaudi</name>
    <dbReference type="NCBI Taxonomy" id="31271"/>
    <lineage>
        <taxon>Eukaryota</taxon>
        <taxon>Sar</taxon>
        <taxon>Alveolata</taxon>
        <taxon>Apicomplexa</taxon>
        <taxon>Aconoidasida</taxon>
        <taxon>Haemosporida</taxon>
        <taxon>Plasmodiidae</taxon>
        <taxon>Plasmodium</taxon>
        <taxon>Plasmodium (Vinckeia)</taxon>
    </lineage>
</organism>
<feature type="transmembrane region" description="Helical" evidence="6">
    <location>
        <begin position="232"/>
        <end position="256"/>
    </location>
</feature>
<dbReference type="EMBL" id="LK022887">
    <property type="protein sequence ID" value="VTZ66378.1"/>
    <property type="molecule type" value="Genomic_DNA"/>
</dbReference>
<evidence type="ECO:0000256" key="2">
    <source>
        <dbReference type="ARBA" id="ARBA00007322"/>
    </source>
</evidence>
<name>A0A077YEC4_PLACU</name>
<dbReference type="GeneID" id="27794829"/>
<evidence type="ECO:0000256" key="5">
    <source>
        <dbReference type="ARBA" id="ARBA00023136"/>
    </source>
</evidence>
<dbReference type="GO" id="GO:0061024">
    <property type="term" value="P:membrane organization"/>
    <property type="evidence" value="ECO:0007669"/>
    <property type="project" value="TreeGrafter"/>
</dbReference>
<dbReference type="GO" id="GO:0016020">
    <property type="term" value="C:membrane"/>
    <property type="evidence" value="ECO:0007669"/>
    <property type="project" value="UniProtKB-SubCell"/>
</dbReference>
<dbReference type="InterPro" id="IPR051645">
    <property type="entry name" value="PER33/POM33_regulator"/>
</dbReference>
<dbReference type="EMBL" id="LT608162">
    <property type="protein sequence ID" value="SCM03524.1"/>
    <property type="molecule type" value="Genomic_DNA"/>
</dbReference>
<keyword evidence="9" id="KW-1185">Reference proteome</keyword>
<evidence type="ECO:0000313" key="10">
    <source>
        <dbReference type="Proteomes" id="UP000195489"/>
    </source>
</evidence>
<dbReference type="RefSeq" id="XP_016655488.1">
    <property type="nucleotide sequence ID" value="XM_016798254.1"/>
</dbReference>
<dbReference type="InterPro" id="IPR005344">
    <property type="entry name" value="TMEM33/Pom33"/>
</dbReference>